<protein>
    <recommendedName>
        <fullName evidence="4">RING-type domain-containing protein</fullName>
    </recommendedName>
</protein>
<feature type="compositionally biased region" description="Pro residues" evidence="1">
    <location>
        <begin position="96"/>
        <end position="108"/>
    </location>
</feature>
<dbReference type="AlphaFoldDB" id="A0A9P6EB69"/>
<dbReference type="EMBL" id="MU157878">
    <property type="protein sequence ID" value="KAF9525862.1"/>
    <property type="molecule type" value="Genomic_DNA"/>
</dbReference>
<accession>A0A9P6EB69</accession>
<sequence length="413" mass="44899">MAVRPGSWSKTHLHPPVQEEHWWEGGSSTGICRLPSSNFGLLIMNVLSSPIPTSPSLLHFQTSRSLTRSPKSTSPTFSVDATGPFRTMKCLTSTPPTSPKLPPQPPSLPRRKSNTNRPAPLRLRSIDEESGMSEYDVGVLNLGTESPRSNSTTSLVQNTAFVKQWAEAGIEVPKVPARQSLWRSASFGKGPRGLKKELDDRDCGICFEYAVVPCRTLCCGKIFCTEHLADWLHGPNAEGRCPNCENACSLEGGTLSLATPTLRTPTQSTTVSRRNTLTPSNRSTFLPSPLTSVQCHSNDTLNGTRDTTSGSSASSPSSCSTSSSATASAVSSVNIPSLVDTDQEDLKQHSHHHHRHRDHHPTLLYKEGFTPLDVRSVPSMNFGGTTPFSTSWGALSRLLSIITFLMFIYKLLS</sequence>
<dbReference type="Gene3D" id="3.30.40.10">
    <property type="entry name" value="Zinc/RING finger domain, C3HC4 (zinc finger)"/>
    <property type="match status" value="1"/>
</dbReference>
<evidence type="ECO:0000313" key="3">
    <source>
        <dbReference type="Proteomes" id="UP000807306"/>
    </source>
</evidence>
<reference evidence="2" key="1">
    <citation type="submission" date="2020-11" db="EMBL/GenBank/DDBJ databases">
        <authorList>
            <consortium name="DOE Joint Genome Institute"/>
            <person name="Ahrendt S."/>
            <person name="Riley R."/>
            <person name="Andreopoulos W."/>
            <person name="Labutti K."/>
            <person name="Pangilinan J."/>
            <person name="Ruiz-Duenas F.J."/>
            <person name="Barrasa J.M."/>
            <person name="Sanchez-Garcia M."/>
            <person name="Camarero S."/>
            <person name="Miyauchi S."/>
            <person name="Serrano A."/>
            <person name="Linde D."/>
            <person name="Babiker R."/>
            <person name="Drula E."/>
            <person name="Ayuso-Fernandez I."/>
            <person name="Pacheco R."/>
            <person name="Padilla G."/>
            <person name="Ferreira P."/>
            <person name="Barriuso J."/>
            <person name="Kellner H."/>
            <person name="Castanera R."/>
            <person name="Alfaro M."/>
            <person name="Ramirez L."/>
            <person name="Pisabarro A.G."/>
            <person name="Kuo A."/>
            <person name="Tritt A."/>
            <person name="Lipzen A."/>
            <person name="He G."/>
            <person name="Yan M."/>
            <person name="Ng V."/>
            <person name="Cullen D."/>
            <person name="Martin F."/>
            <person name="Rosso M.-N."/>
            <person name="Henrissat B."/>
            <person name="Hibbett D."/>
            <person name="Martinez A.T."/>
            <person name="Grigoriev I.V."/>
        </authorList>
    </citation>
    <scope>NUCLEOTIDE SEQUENCE</scope>
    <source>
        <strain evidence="2">CBS 506.95</strain>
    </source>
</reference>
<dbReference type="OrthoDB" id="6270329at2759"/>
<feature type="compositionally biased region" description="Polar residues" evidence="1">
    <location>
        <begin position="271"/>
        <end position="306"/>
    </location>
</feature>
<feature type="region of interest" description="Disordered" evidence="1">
    <location>
        <begin position="259"/>
        <end position="324"/>
    </location>
</feature>
<name>A0A9P6EB69_9AGAR</name>
<proteinExistence type="predicted"/>
<feature type="compositionally biased region" description="Polar residues" evidence="1">
    <location>
        <begin position="64"/>
        <end position="79"/>
    </location>
</feature>
<feature type="compositionally biased region" description="Low complexity" evidence="1">
    <location>
        <begin position="259"/>
        <end position="270"/>
    </location>
</feature>
<feature type="region of interest" description="Disordered" evidence="1">
    <location>
        <begin position="89"/>
        <end position="120"/>
    </location>
</feature>
<keyword evidence="3" id="KW-1185">Reference proteome</keyword>
<dbReference type="InterPro" id="IPR013083">
    <property type="entry name" value="Znf_RING/FYVE/PHD"/>
</dbReference>
<comment type="caution">
    <text evidence="2">The sequence shown here is derived from an EMBL/GenBank/DDBJ whole genome shotgun (WGS) entry which is preliminary data.</text>
</comment>
<dbReference type="SUPFAM" id="SSF57850">
    <property type="entry name" value="RING/U-box"/>
    <property type="match status" value="1"/>
</dbReference>
<feature type="compositionally biased region" description="Low complexity" evidence="1">
    <location>
        <begin position="307"/>
        <end position="324"/>
    </location>
</feature>
<evidence type="ECO:0000313" key="2">
    <source>
        <dbReference type="EMBL" id="KAF9525862.1"/>
    </source>
</evidence>
<organism evidence="2 3">
    <name type="scientific">Crepidotus variabilis</name>
    <dbReference type="NCBI Taxonomy" id="179855"/>
    <lineage>
        <taxon>Eukaryota</taxon>
        <taxon>Fungi</taxon>
        <taxon>Dikarya</taxon>
        <taxon>Basidiomycota</taxon>
        <taxon>Agaricomycotina</taxon>
        <taxon>Agaricomycetes</taxon>
        <taxon>Agaricomycetidae</taxon>
        <taxon>Agaricales</taxon>
        <taxon>Agaricineae</taxon>
        <taxon>Crepidotaceae</taxon>
        <taxon>Crepidotus</taxon>
    </lineage>
</organism>
<gene>
    <name evidence="2" type="ORF">CPB83DRAFT_896615</name>
</gene>
<evidence type="ECO:0008006" key="4">
    <source>
        <dbReference type="Google" id="ProtNLM"/>
    </source>
</evidence>
<feature type="region of interest" description="Disordered" evidence="1">
    <location>
        <begin position="64"/>
        <end position="83"/>
    </location>
</feature>
<evidence type="ECO:0000256" key="1">
    <source>
        <dbReference type="SAM" id="MobiDB-lite"/>
    </source>
</evidence>
<dbReference type="Proteomes" id="UP000807306">
    <property type="component" value="Unassembled WGS sequence"/>
</dbReference>